<dbReference type="AlphaFoldDB" id="A0A0A9C1N9"/>
<dbReference type="EMBL" id="GBRH01230580">
    <property type="protein sequence ID" value="JAD67315.1"/>
    <property type="molecule type" value="Transcribed_RNA"/>
</dbReference>
<evidence type="ECO:0000313" key="1">
    <source>
        <dbReference type="EMBL" id="JAD67315.1"/>
    </source>
</evidence>
<sequence length="33" mass="3849">MILSIKNIFSRELMMFREIVATIPGRVTWPLGQ</sequence>
<reference evidence="1" key="1">
    <citation type="submission" date="2014-09" db="EMBL/GenBank/DDBJ databases">
        <authorList>
            <person name="Magalhaes I.L.F."/>
            <person name="Oliveira U."/>
            <person name="Santos F.R."/>
            <person name="Vidigal T.H.D.A."/>
            <person name="Brescovit A.D."/>
            <person name="Santos A.J."/>
        </authorList>
    </citation>
    <scope>NUCLEOTIDE SEQUENCE</scope>
    <source>
        <tissue evidence="1">Shoot tissue taken approximately 20 cm above the soil surface</tissue>
    </source>
</reference>
<reference evidence="1" key="2">
    <citation type="journal article" date="2015" name="Data Brief">
        <title>Shoot transcriptome of the giant reed, Arundo donax.</title>
        <authorList>
            <person name="Barrero R.A."/>
            <person name="Guerrero F.D."/>
            <person name="Moolhuijzen P."/>
            <person name="Goolsby J.A."/>
            <person name="Tidwell J."/>
            <person name="Bellgard S.E."/>
            <person name="Bellgard M.I."/>
        </authorList>
    </citation>
    <scope>NUCLEOTIDE SEQUENCE</scope>
    <source>
        <tissue evidence="1">Shoot tissue taken approximately 20 cm above the soil surface</tissue>
    </source>
</reference>
<proteinExistence type="predicted"/>
<protein>
    <submittedName>
        <fullName evidence="1">Uncharacterized protein</fullName>
    </submittedName>
</protein>
<organism evidence="1">
    <name type="scientific">Arundo donax</name>
    <name type="common">Giant reed</name>
    <name type="synonym">Donax arundinaceus</name>
    <dbReference type="NCBI Taxonomy" id="35708"/>
    <lineage>
        <taxon>Eukaryota</taxon>
        <taxon>Viridiplantae</taxon>
        <taxon>Streptophyta</taxon>
        <taxon>Embryophyta</taxon>
        <taxon>Tracheophyta</taxon>
        <taxon>Spermatophyta</taxon>
        <taxon>Magnoliopsida</taxon>
        <taxon>Liliopsida</taxon>
        <taxon>Poales</taxon>
        <taxon>Poaceae</taxon>
        <taxon>PACMAD clade</taxon>
        <taxon>Arundinoideae</taxon>
        <taxon>Arundineae</taxon>
        <taxon>Arundo</taxon>
    </lineage>
</organism>
<name>A0A0A9C1N9_ARUDO</name>
<accession>A0A0A9C1N9</accession>